<keyword evidence="1" id="KW-1185">Reference proteome</keyword>
<name>A0A915KJ79_ROMCU</name>
<protein>
    <submittedName>
        <fullName evidence="2">Uncharacterized protein</fullName>
    </submittedName>
</protein>
<reference evidence="2" key="1">
    <citation type="submission" date="2022-11" db="UniProtKB">
        <authorList>
            <consortium name="WormBaseParasite"/>
        </authorList>
    </citation>
    <scope>IDENTIFICATION</scope>
</reference>
<proteinExistence type="predicted"/>
<dbReference type="WBParaSite" id="nRc.2.0.1.t38466-RA">
    <property type="protein sequence ID" value="nRc.2.0.1.t38466-RA"/>
    <property type="gene ID" value="nRc.2.0.1.g38466"/>
</dbReference>
<dbReference type="AlphaFoldDB" id="A0A915KJ79"/>
<dbReference type="Proteomes" id="UP000887565">
    <property type="component" value="Unplaced"/>
</dbReference>
<accession>A0A915KJ79</accession>
<evidence type="ECO:0000313" key="2">
    <source>
        <dbReference type="WBParaSite" id="nRc.2.0.1.t38466-RA"/>
    </source>
</evidence>
<evidence type="ECO:0000313" key="1">
    <source>
        <dbReference type="Proteomes" id="UP000887565"/>
    </source>
</evidence>
<sequence>MPRLSVSAINEVTLSRRMTDSVIKYPKTVLAKKTNPKISENVFIMRLANQSLTEPEVLAQLKKLKDARNARST</sequence>
<organism evidence="1 2">
    <name type="scientific">Romanomermis culicivorax</name>
    <name type="common">Nematode worm</name>
    <dbReference type="NCBI Taxonomy" id="13658"/>
    <lineage>
        <taxon>Eukaryota</taxon>
        <taxon>Metazoa</taxon>
        <taxon>Ecdysozoa</taxon>
        <taxon>Nematoda</taxon>
        <taxon>Enoplea</taxon>
        <taxon>Dorylaimia</taxon>
        <taxon>Mermithida</taxon>
        <taxon>Mermithoidea</taxon>
        <taxon>Mermithidae</taxon>
        <taxon>Romanomermis</taxon>
    </lineage>
</organism>